<evidence type="ECO:0000256" key="1">
    <source>
        <dbReference type="PROSITE-ProRule" id="PRU00339"/>
    </source>
</evidence>
<feature type="repeat" description="TPR" evidence="1">
    <location>
        <begin position="241"/>
        <end position="274"/>
    </location>
</feature>
<dbReference type="RefSeq" id="WP_015739913.1">
    <property type="nucleotide sequence ID" value="NC_013385.1"/>
</dbReference>
<accession>C9R9Q7</accession>
<dbReference type="eggNOG" id="COG0457">
    <property type="taxonomic scope" value="Bacteria"/>
</dbReference>
<evidence type="ECO:0000313" key="2">
    <source>
        <dbReference type="EMBL" id="ACX53036.1"/>
    </source>
</evidence>
<dbReference type="PROSITE" id="PS50005">
    <property type="entry name" value="TPR"/>
    <property type="match status" value="2"/>
</dbReference>
<proteinExistence type="predicted"/>
<dbReference type="Pfam" id="PF13424">
    <property type="entry name" value="TPR_12"/>
    <property type="match status" value="1"/>
</dbReference>
<keyword evidence="3" id="KW-1185">Reference proteome</keyword>
<organism evidence="2 3">
    <name type="scientific">Ammonifex degensii (strain DSM 10501 / KC4)</name>
    <dbReference type="NCBI Taxonomy" id="429009"/>
    <lineage>
        <taxon>Bacteria</taxon>
        <taxon>Bacillati</taxon>
        <taxon>Bacillota</taxon>
        <taxon>Clostridia</taxon>
        <taxon>Thermoanaerobacterales</taxon>
        <taxon>Thermoanaerobacteraceae</taxon>
        <taxon>Ammonifex</taxon>
    </lineage>
</organism>
<sequence>MIHFWGNPWTAVARSLHQGVFLLAARVSEAVGAKRTALWLLEKLLERFPRYRRLYLWAGRLCFQLGRLERALRHILAAWPRLGEEELTGERIGTLAGNLPRRDAAWILATVGDYWRRKGEVKRALSFFDRALAQGCASAVLLSSRGLCLLALGSVEEALRNFQEARALGGKNAALCFNTAVALSRLGRYGEALRYYEEARRLGFGGMELYNNLGFCLYHLHRYQEAESHFAEAYRLSSGDIEIGSNLAACYLKTGKAEEALKLLEDLRQRDPRDPVLLNNLAFALESCGRREEALKLYQEAAELAGEDKNHLYLLNLASCLVDLGRYAEALALCHQLAGKMSDRRLWSLRASILAELGEVSAATEYYRRALGLTG</sequence>
<dbReference type="Pfam" id="PF13181">
    <property type="entry name" value="TPR_8"/>
    <property type="match status" value="1"/>
</dbReference>
<dbReference type="AlphaFoldDB" id="C9R9Q7"/>
<dbReference type="Pfam" id="PF14559">
    <property type="entry name" value="TPR_19"/>
    <property type="match status" value="1"/>
</dbReference>
<name>C9R9Q7_AMMDK</name>
<protein>
    <submittedName>
        <fullName evidence="2">Tetratricopeptide TPR_2 repeat protein</fullName>
    </submittedName>
</protein>
<evidence type="ECO:0000313" key="3">
    <source>
        <dbReference type="Proteomes" id="UP000002620"/>
    </source>
</evidence>
<gene>
    <name evidence="2" type="ordered locus">Adeg_1957</name>
</gene>
<dbReference type="Pfam" id="PF13432">
    <property type="entry name" value="TPR_16"/>
    <property type="match status" value="2"/>
</dbReference>
<dbReference type="Proteomes" id="UP000002620">
    <property type="component" value="Chromosome"/>
</dbReference>
<dbReference type="OrthoDB" id="1721581at2"/>
<dbReference type="PANTHER" id="PTHR12558:SF13">
    <property type="entry name" value="CELL DIVISION CYCLE PROTEIN 27 HOMOLOG"/>
    <property type="match status" value="1"/>
</dbReference>
<dbReference type="Gene3D" id="1.25.40.10">
    <property type="entry name" value="Tetratricopeptide repeat domain"/>
    <property type="match status" value="3"/>
</dbReference>
<feature type="repeat" description="TPR" evidence="1">
    <location>
        <begin position="207"/>
        <end position="240"/>
    </location>
</feature>
<dbReference type="InterPro" id="IPR011990">
    <property type="entry name" value="TPR-like_helical_dom_sf"/>
</dbReference>
<dbReference type="HOGENOM" id="CLU_003728_2_2_9"/>
<dbReference type="SMART" id="SM00028">
    <property type="entry name" value="TPR"/>
    <property type="match status" value="7"/>
</dbReference>
<dbReference type="InterPro" id="IPR019734">
    <property type="entry name" value="TPR_rpt"/>
</dbReference>
<dbReference type="STRING" id="429009.Adeg_1957"/>
<dbReference type="EMBL" id="CP001785">
    <property type="protein sequence ID" value="ACX53036.1"/>
    <property type="molecule type" value="Genomic_DNA"/>
</dbReference>
<keyword evidence="1" id="KW-0802">TPR repeat</keyword>
<dbReference type="PANTHER" id="PTHR12558">
    <property type="entry name" value="CELL DIVISION CYCLE 16,23,27"/>
    <property type="match status" value="1"/>
</dbReference>
<dbReference type="SUPFAM" id="SSF48452">
    <property type="entry name" value="TPR-like"/>
    <property type="match status" value="1"/>
</dbReference>
<dbReference type="KEGG" id="adg:Adeg_1957"/>
<reference evidence="2 3" key="1">
    <citation type="submission" date="2009-10" db="EMBL/GenBank/DDBJ databases">
        <title>Complete sequence of chromosome of Ammonifex degensii KC4.</title>
        <authorList>
            <consortium name="US DOE Joint Genome Institute"/>
            <person name="Kerfeld C."/>
            <person name="Goodner B."/>
            <person name="Huber H."/>
            <person name="Stetter K."/>
            <person name="Lucas S."/>
            <person name="Copeland A."/>
            <person name="Lapidus A."/>
            <person name="Glavina del Rio T."/>
            <person name="Dalin E."/>
            <person name="Tice H."/>
            <person name="Bruce D."/>
            <person name="Goodwin L."/>
            <person name="Pitluck S."/>
            <person name="Saunders E."/>
            <person name="Brettin T."/>
            <person name="Detter J.C."/>
            <person name="Han C."/>
            <person name="Larimer F."/>
            <person name="Land M."/>
            <person name="Hauser L."/>
            <person name="Kyrpides N."/>
            <person name="Ovchinnikova G."/>
            <person name="Richardson P."/>
        </authorList>
    </citation>
    <scope>NUCLEOTIDE SEQUENCE [LARGE SCALE GENOMIC DNA]</scope>
    <source>
        <strain evidence="3">DSM 10501 / KC4</strain>
    </source>
</reference>